<name>F4QCL4_CACFS</name>
<dbReference type="RefSeq" id="XP_004353851.1">
    <property type="nucleotide sequence ID" value="XM_004353799.1"/>
</dbReference>
<organism evidence="1 2">
    <name type="scientific">Cavenderia fasciculata</name>
    <name type="common">Slime mold</name>
    <name type="synonym">Dictyostelium fasciculatum</name>
    <dbReference type="NCBI Taxonomy" id="261658"/>
    <lineage>
        <taxon>Eukaryota</taxon>
        <taxon>Amoebozoa</taxon>
        <taxon>Evosea</taxon>
        <taxon>Eumycetozoa</taxon>
        <taxon>Dictyostelia</taxon>
        <taxon>Acytosteliales</taxon>
        <taxon>Cavenderiaceae</taxon>
        <taxon>Cavenderia</taxon>
    </lineage>
</organism>
<accession>F4QCL4</accession>
<dbReference type="GeneID" id="14866008"/>
<dbReference type="KEGG" id="dfa:DFA_12214"/>
<reference evidence="2" key="1">
    <citation type="journal article" date="2011" name="Genome Res.">
        <title>Phylogeny-wide analysis of social amoeba genomes highlights ancient origins for complex intercellular communication.</title>
        <authorList>
            <person name="Heidel A.J."/>
            <person name="Lawal H.M."/>
            <person name="Felder M."/>
            <person name="Schilde C."/>
            <person name="Helps N.R."/>
            <person name="Tunggal B."/>
            <person name="Rivero F."/>
            <person name="John U."/>
            <person name="Schleicher M."/>
            <person name="Eichinger L."/>
            <person name="Platzer M."/>
            <person name="Noegel A.A."/>
            <person name="Schaap P."/>
            <person name="Gloeckner G."/>
        </authorList>
    </citation>
    <scope>NUCLEOTIDE SEQUENCE [LARGE SCALE GENOMIC DNA]</scope>
    <source>
        <strain evidence="2">SH3</strain>
    </source>
</reference>
<protein>
    <submittedName>
        <fullName evidence="1">Uncharacterized protein</fullName>
    </submittedName>
</protein>
<sequence length="248" mass="27257">MSKFIINPSNITRLHGIAFGSTTGQFAGSVVLDDIQFNNGSICMDEREGVPIYSNGSLADGLAVYSQGSNFESTVVQYTSHRTVQWYLNNQYDISVGFEAGALDTVENNGLIISVYFVPNADTYTDPNDVSQTPIQPKIRFSLTNQGTDIQPLGIAEYLGGEIPPNRWLSFTIPFEDFGLWESATVDGFKLKTDGWDSSVTQGTLYIGKIKAAKFVPPPSEESSAFILKSSSLFTYVTITLISFILYF</sequence>
<dbReference type="AlphaFoldDB" id="F4QCL4"/>
<dbReference type="Proteomes" id="UP000007797">
    <property type="component" value="Unassembled WGS sequence"/>
</dbReference>
<proteinExistence type="predicted"/>
<evidence type="ECO:0000313" key="2">
    <source>
        <dbReference type="Proteomes" id="UP000007797"/>
    </source>
</evidence>
<keyword evidence="2" id="KW-1185">Reference proteome</keyword>
<dbReference type="OrthoDB" id="20596at2759"/>
<evidence type="ECO:0000313" key="1">
    <source>
        <dbReference type="EMBL" id="EGG14442.1"/>
    </source>
</evidence>
<dbReference type="EMBL" id="GL883029">
    <property type="protein sequence ID" value="EGG14442.1"/>
    <property type="molecule type" value="Genomic_DNA"/>
</dbReference>
<gene>
    <name evidence="1" type="ORF">DFA_12214</name>
</gene>
<dbReference type="STRING" id="1054147.F4QCL4"/>